<sequence length="167" mass="19016">MMRPLAAKPKNFKVPLISSTSPKRLTPLMAFNAGDSVEVCSKEEGFLGSYYEATVVAKITRDNQYVVEYKTLVEDDLSAPLREVVAADEVRPPPPHERPPIRFFCGDRIDAFDNDGWWVGTVSGMNVDEGKYYVYFKLFMVEIAYHPSKLRLHQDWNKGKWSVSSGY</sequence>
<dbReference type="SMART" id="SM00743">
    <property type="entry name" value="Agenet"/>
    <property type="match status" value="2"/>
</dbReference>
<accession>A0AAV6X8V9</accession>
<evidence type="ECO:0000259" key="1">
    <source>
        <dbReference type="SMART" id="SM00743"/>
    </source>
</evidence>
<dbReference type="AlphaFoldDB" id="A0AAV6X8V9"/>
<dbReference type="EMBL" id="WHWC01000007">
    <property type="protein sequence ID" value="KAG8379541.1"/>
    <property type="molecule type" value="Genomic_DNA"/>
</dbReference>
<feature type="domain" description="Agenet" evidence="1">
    <location>
        <begin position="101"/>
        <end position="158"/>
    </location>
</feature>
<dbReference type="PANTHER" id="PTHR31917:SF148">
    <property type="entry name" value="DUF724 DOMAIN-CONTAINING PROTEIN 2"/>
    <property type="match status" value="1"/>
</dbReference>
<proteinExistence type="predicted"/>
<dbReference type="CDD" id="cd20405">
    <property type="entry name" value="Tudor_Agenet_AtDUF_rpt1_3"/>
    <property type="match status" value="1"/>
</dbReference>
<keyword evidence="3" id="KW-1185">Reference proteome</keyword>
<dbReference type="PANTHER" id="PTHR31917">
    <property type="entry name" value="AGENET DOMAIN-CONTAINING PROTEIN-RELATED"/>
    <property type="match status" value="1"/>
</dbReference>
<dbReference type="InterPro" id="IPR014002">
    <property type="entry name" value="Agenet_dom_plant"/>
</dbReference>
<comment type="caution">
    <text evidence="2">The sequence shown here is derived from an EMBL/GenBank/DDBJ whole genome shotgun (WGS) entry which is preliminary data.</text>
</comment>
<evidence type="ECO:0000313" key="2">
    <source>
        <dbReference type="EMBL" id="KAG8379541.1"/>
    </source>
</evidence>
<gene>
    <name evidence="2" type="ORF">BUALT_Bualt07G0099700</name>
</gene>
<evidence type="ECO:0000313" key="3">
    <source>
        <dbReference type="Proteomes" id="UP000826271"/>
    </source>
</evidence>
<protein>
    <recommendedName>
        <fullName evidence="1">Agenet domain-containing protein</fullName>
    </recommendedName>
</protein>
<dbReference type="CDD" id="cd20406">
    <property type="entry name" value="Tudor_Agenet_AtDUF_rpt2_4"/>
    <property type="match status" value="1"/>
</dbReference>
<dbReference type="InterPro" id="IPR008395">
    <property type="entry name" value="Agenet-like_dom"/>
</dbReference>
<dbReference type="Proteomes" id="UP000826271">
    <property type="component" value="Unassembled WGS sequence"/>
</dbReference>
<organism evidence="2 3">
    <name type="scientific">Buddleja alternifolia</name>
    <dbReference type="NCBI Taxonomy" id="168488"/>
    <lineage>
        <taxon>Eukaryota</taxon>
        <taxon>Viridiplantae</taxon>
        <taxon>Streptophyta</taxon>
        <taxon>Embryophyta</taxon>
        <taxon>Tracheophyta</taxon>
        <taxon>Spermatophyta</taxon>
        <taxon>Magnoliopsida</taxon>
        <taxon>eudicotyledons</taxon>
        <taxon>Gunneridae</taxon>
        <taxon>Pentapetalae</taxon>
        <taxon>asterids</taxon>
        <taxon>lamiids</taxon>
        <taxon>Lamiales</taxon>
        <taxon>Scrophulariaceae</taxon>
        <taxon>Buddlejeae</taxon>
        <taxon>Buddleja</taxon>
    </lineage>
</organism>
<feature type="domain" description="Agenet" evidence="1">
    <location>
        <begin position="29"/>
        <end position="98"/>
    </location>
</feature>
<dbReference type="Pfam" id="PF05641">
    <property type="entry name" value="Agenet"/>
    <property type="match status" value="1"/>
</dbReference>
<dbReference type="Gene3D" id="2.30.30.140">
    <property type="match status" value="1"/>
</dbReference>
<reference evidence="2" key="1">
    <citation type="submission" date="2019-10" db="EMBL/GenBank/DDBJ databases">
        <authorList>
            <person name="Zhang R."/>
            <person name="Pan Y."/>
            <person name="Wang J."/>
            <person name="Ma R."/>
            <person name="Yu S."/>
        </authorList>
    </citation>
    <scope>NUCLEOTIDE SEQUENCE</scope>
    <source>
        <strain evidence="2">LA-IB0</strain>
        <tissue evidence="2">Leaf</tissue>
    </source>
</reference>
<name>A0AAV6X8V9_9LAMI</name>